<dbReference type="OrthoDB" id="5297623at2"/>
<keyword evidence="2" id="KW-1185">Reference proteome</keyword>
<sequence>MSEKMISVTLTQQHDYRFDIRFDDSMPVLTSDEPAPLGTGLGPSPVQLLCAAVGNCLSDSLLFAWRKFKQAPEPLRCEVQAQVGRNAEGRMRVLEMVATLHLGVSAAQLEQLDRVLGQFEVFCTVTQSVGQGIPIQIRVLDADGLVLKS</sequence>
<reference evidence="1" key="1">
    <citation type="submission" date="2017-04" db="EMBL/GenBank/DDBJ databases">
        <title>Unexpected and diverse lifestyles within the genus Limnohabitans.</title>
        <authorList>
            <person name="Kasalicky V."/>
            <person name="Mehrshad M."/>
            <person name="Andrei S.-A."/>
            <person name="Salcher M."/>
            <person name="Kratochvilova H."/>
            <person name="Simek K."/>
            <person name="Ghai R."/>
        </authorList>
    </citation>
    <scope>NUCLEOTIDE SEQUENCE [LARGE SCALE GENOMIC DNA]</scope>
    <source>
        <strain evidence="1">II-D5</strain>
    </source>
</reference>
<dbReference type="EMBL" id="LFYT02000011">
    <property type="protein sequence ID" value="PVE42789.1"/>
    <property type="molecule type" value="Genomic_DNA"/>
</dbReference>
<dbReference type="InterPro" id="IPR003718">
    <property type="entry name" value="OsmC/Ohr_fam"/>
</dbReference>
<dbReference type="Proteomes" id="UP000037507">
    <property type="component" value="Unassembled WGS sequence"/>
</dbReference>
<dbReference type="InterPro" id="IPR015946">
    <property type="entry name" value="KH_dom-like_a/b"/>
</dbReference>
<dbReference type="Gene3D" id="3.30.300.20">
    <property type="match status" value="1"/>
</dbReference>
<comment type="caution">
    <text evidence="1">The sequence shown here is derived from an EMBL/GenBank/DDBJ whole genome shotgun (WGS) entry which is preliminary data.</text>
</comment>
<dbReference type="STRING" id="1293045.H663_08180"/>
<proteinExistence type="predicted"/>
<accession>A0A2T7UDM0</accession>
<evidence type="ECO:0000313" key="1">
    <source>
        <dbReference type="EMBL" id="PVE42789.1"/>
    </source>
</evidence>
<evidence type="ECO:0000313" key="2">
    <source>
        <dbReference type="Proteomes" id="UP000037507"/>
    </source>
</evidence>
<dbReference type="Pfam" id="PF02566">
    <property type="entry name" value="OsmC"/>
    <property type="match status" value="1"/>
</dbReference>
<name>A0A2T7UDM0_9BURK</name>
<protein>
    <submittedName>
        <fullName evidence="1">Peroxiredoxin</fullName>
    </submittedName>
</protein>
<gene>
    <name evidence="1" type="ORF">H663_010720</name>
</gene>
<dbReference type="InterPro" id="IPR036102">
    <property type="entry name" value="OsmC/Ohrsf"/>
</dbReference>
<dbReference type="RefSeq" id="WP_053172184.1">
    <property type="nucleotide sequence ID" value="NZ_LFYT02000011.1"/>
</dbReference>
<dbReference type="AlphaFoldDB" id="A0A2T7UDM0"/>
<organism evidence="1 2">
    <name type="scientific">Limnohabitans planktonicus II-D5</name>
    <dbReference type="NCBI Taxonomy" id="1293045"/>
    <lineage>
        <taxon>Bacteria</taxon>
        <taxon>Pseudomonadati</taxon>
        <taxon>Pseudomonadota</taxon>
        <taxon>Betaproteobacteria</taxon>
        <taxon>Burkholderiales</taxon>
        <taxon>Comamonadaceae</taxon>
        <taxon>Limnohabitans</taxon>
    </lineage>
</organism>
<dbReference type="SUPFAM" id="SSF82784">
    <property type="entry name" value="OsmC-like"/>
    <property type="match status" value="1"/>
</dbReference>